<reference evidence="2 3" key="1">
    <citation type="journal article" date="2001" name="FEMS Microbiol. Lett.">
        <title>Oceanobacillus iheyensis gen. nov., sp. nov., a deep-sea extremely halotolerant and alkaliphilic species isolated from a depth of 1050 m on the Iheya Ridge.</title>
        <authorList>
            <person name="Lu J."/>
            <person name="Nogi Y."/>
            <person name="Takami H."/>
        </authorList>
    </citation>
    <scope>NUCLEOTIDE SEQUENCE [LARGE SCALE GENOMIC DNA]</scope>
    <source>
        <strain evidence="3">DSM 14371 / CIP 107618 / JCM 11309 / KCTC 3954 / HTE831</strain>
    </source>
</reference>
<dbReference type="InterPro" id="IPR051678">
    <property type="entry name" value="AGP_Transferase"/>
</dbReference>
<protein>
    <recommendedName>
        <fullName evidence="1">Aminoglycoside phosphotransferase domain-containing protein</fullName>
    </recommendedName>
</protein>
<dbReference type="SUPFAM" id="SSF56112">
    <property type="entry name" value="Protein kinase-like (PK-like)"/>
    <property type="match status" value="1"/>
</dbReference>
<dbReference type="Gene3D" id="3.90.1200.10">
    <property type="match status" value="1"/>
</dbReference>
<dbReference type="eggNOG" id="COG2334">
    <property type="taxonomic scope" value="Bacteria"/>
</dbReference>
<dbReference type="EMBL" id="BA000028">
    <property type="protein sequence ID" value="BAC13192.1"/>
    <property type="molecule type" value="Genomic_DNA"/>
</dbReference>
<dbReference type="InterPro" id="IPR002575">
    <property type="entry name" value="Aminoglycoside_PTrfase"/>
</dbReference>
<name>Q8ERR5_OCEIH</name>
<dbReference type="KEGG" id="oih:OB1236"/>
<dbReference type="InterPro" id="IPR011009">
    <property type="entry name" value="Kinase-like_dom_sf"/>
</dbReference>
<dbReference type="PANTHER" id="PTHR21310:SF15">
    <property type="entry name" value="AMINOGLYCOSIDE PHOSPHOTRANSFERASE DOMAIN-CONTAINING PROTEIN"/>
    <property type="match status" value="1"/>
</dbReference>
<dbReference type="PANTHER" id="PTHR21310">
    <property type="entry name" value="AMINOGLYCOSIDE PHOSPHOTRANSFERASE-RELATED-RELATED"/>
    <property type="match status" value="1"/>
</dbReference>
<organism evidence="2 3">
    <name type="scientific">Oceanobacillus iheyensis (strain DSM 14371 / CIP 107618 / JCM 11309 / KCTC 3954 / HTE831)</name>
    <dbReference type="NCBI Taxonomy" id="221109"/>
    <lineage>
        <taxon>Bacteria</taxon>
        <taxon>Bacillati</taxon>
        <taxon>Bacillota</taxon>
        <taxon>Bacilli</taxon>
        <taxon>Bacillales</taxon>
        <taxon>Bacillaceae</taxon>
        <taxon>Oceanobacillus</taxon>
    </lineage>
</organism>
<evidence type="ECO:0000313" key="3">
    <source>
        <dbReference type="Proteomes" id="UP000000822"/>
    </source>
</evidence>
<dbReference type="AlphaFoldDB" id="Q8ERR5"/>
<reference evidence="2 3" key="2">
    <citation type="journal article" date="2002" name="Nucleic Acids Res.">
        <title>Genome sequence of Oceanobacillus iheyensis isolated from the Iheya Ridge and its unexpected adaptive capabilities to extreme environments.</title>
        <authorList>
            <person name="Takami H."/>
            <person name="Takaki Y."/>
            <person name="Uchiyama I."/>
        </authorList>
    </citation>
    <scope>NUCLEOTIDE SEQUENCE [LARGE SCALE GENOMIC DNA]</scope>
    <source>
        <strain evidence="3">DSM 14371 / CIP 107618 / JCM 11309 / KCTC 3954 / HTE831</strain>
    </source>
</reference>
<dbReference type="HOGENOM" id="CLU_082939_0_0_9"/>
<evidence type="ECO:0000259" key="1">
    <source>
        <dbReference type="Pfam" id="PF01636"/>
    </source>
</evidence>
<proteinExistence type="predicted"/>
<feature type="domain" description="Aminoglycoside phosphotransferase" evidence="1">
    <location>
        <begin position="26"/>
        <end position="237"/>
    </location>
</feature>
<dbReference type="Proteomes" id="UP000000822">
    <property type="component" value="Chromosome"/>
</dbReference>
<dbReference type="Pfam" id="PF01636">
    <property type="entry name" value="APH"/>
    <property type="match status" value="1"/>
</dbReference>
<sequence length="267" mass="30895">MDLEFLYNEPIKEMQELSPGYDDHASDVWLVKTKKQEVVVRSSRMTEEPNNDFWWGCKKIFGIDPRQVYELERVNNNISEITTLPIPKVINKGKRNSKEFVIVERLNGNTLESFKNQPSTVLQSLGEGLARIHNHKKNYVGNPSGTFKISLEEFNQHLKDTMTELVARFYNKENEIQEKLVEIKMLLDKAPTPKSSTFVLVDMDPTQFLYDGKVISGLVDTEAYVIASREFDFIGLEYVLDEKSALDFKIGYEKFMELPDLTKVREP</sequence>
<gene>
    <name evidence="2" type="ordered locus">OB1236</name>
</gene>
<dbReference type="Gene3D" id="3.30.200.150">
    <property type="match status" value="1"/>
</dbReference>
<accession>Q8ERR5</accession>
<keyword evidence="3" id="KW-1185">Reference proteome</keyword>
<evidence type="ECO:0000313" key="2">
    <source>
        <dbReference type="EMBL" id="BAC13192.1"/>
    </source>
</evidence>